<feature type="transmembrane region" description="Helical" evidence="6">
    <location>
        <begin position="169"/>
        <end position="189"/>
    </location>
</feature>
<feature type="transmembrane region" description="Helical" evidence="6">
    <location>
        <begin position="82"/>
        <end position="101"/>
    </location>
</feature>
<dbReference type="InterPro" id="IPR036259">
    <property type="entry name" value="MFS_trans_sf"/>
</dbReference>
<proteinExistence type="predicted"/>
<keyword evidence="4 6" id="KW-1133">Transmembrane helix</keyword>
<dbReference type="InterPro" id="IPR011701">
    <property type="entry name" value="MFS"/>
</dbReference>
<gene>
    <name evidence="8" type="ORF">GCM10009691_15850</name>
</gene>
<dbReference type="EMBL" id="BAAALY010000006">
    <property type="protein sequence ID" value="GAA1541989.1"/>
    <property type="molecule type" value="Genomic_DNA"/>
</dbReference>
<organism evidence="8 9">
    <name type="scientific">Brevibacterium picturae</name>
    <dbReference type="NCBI Taxonomy" id="260553"/>
    <lineage>
        <taxon>Bacteria</taxon>
        <taxon>Bacillati</taxon>
        <taxon>Actinomycetota</taxon>
        <taxon>Actinomycetes</taxon>
        <taxon>Micrococcales</taxon>
        <taxon>Brevibacteriaceae</taxon>
        <taxon>Brevibacterium</taxon>
    </lineage>
</organism>
<dbReference type="InterPro" id="IPR050189">
    <property type="entry name" value="MFS_Efflux_Transporters"/>
</dbReference>
<sequence length="393" mass="39125">MTTSTSTPHSAPVLRTVAILVSTAIVGIGQTYTVLPLLSTIAADLGTSASAAAWLATAFSLSFAAGFLLAGPCADRFGPRRVILIGLIAAAVSTAGVATAQTLPAAIALRALQGVTIAALAPTGFAYVADQIALARRPTALSALSSAGLAAAVLMQVAAQILAPWGWKSVFIASAVLLTALAVIAWRGLRPDTGERAESVLGALARMPRLLTRPALLGLYAATLTLMGSFVIVYTGLELAGPAAIAGNPGSILILRASALPAVIAVPLLAGFLSRWAPRRRAAIALLVAGAAVAVAALLSENIIVLALAILIFVGGIAAAAPAIVELIHQRADGAIGASTALYTASMFLGTSIGPQIAALLAPAGFAVIGNAAACVLASGALLVWTAGSRSAS</sequence>
<dbReference type="RefSeq" id="WP_346035763.1">
    <property type="nucleotide sequence ID" value="NZ_BAAALY010000006.1"/>
</dbReference>
<feature type="transmembrane region" description="Helical" evidence="6">
    <location>
        <begin position="282"/>
        <end position="299"/>
    </location>
</feature>
<dbReference type="InterPro" id="IPR020846">
    <property type="entry name" value="MFS_dom"/>
</dbReference>
<dbReference type="SUPFAM" id="SSF103473">
    <property type="entry name" value="MFS general substrate transporter"/>
    <property type="match status" value="1"/>
</dbReference>
<evidence type="ECO:0000256" key="3">
    <source>
        <dbReference type="ARBA" id="ARBA00022692"/>
    </source>
</evidence>
<reference evidence="9" key="1">
    <citation type="journal article" date="2019" name="Int. J. Syst. Evol. Microbiol.">
        <title>The Global Catalogue of Microorganisms (GCM) 10K type strain sequencing project: providing services to taxonomists for standard genome sequencing and annotation.</title>
        <authorList>
            <consortium name="The Broad Institute Genomics Platform"/>
            <consortium name="The Broad Institute Genome Sequencing Center for Infectious Disease"/>
            <person name="Wu L."/>
            <person name="Ma J."/>
        </authorList>
    </citation>
    <scope>NUCLEOTIDE SEQUENCE [LARGE SCALE GENOMIC DNA]</scope>
    <source>
        <strain evidence="9">JCM 13319</strain>
    </source>
</reference>
<evidence type="ECO:0000256" key="2">
    <source>
        <dbReference type="ARBA" id="ARBA00022475"/>
    </source>
</evidence>
<dbReference type="PANTHER" id="PTHR43124:SF3">
    <property type="entry name" value="CHLORAMPHENICOL EFFLUX PUMP RV0191"/>
    <property type="match status" value="1"/>
</dbReference>
<feature type="transmembrane region" description="Helical" evidence="6">
    <location>
        <begin position="107"/>
        <end position="129"/>
    </location>
</feature>
<feature type="domain" description="Major facilitator superfamily (MFS) profile" evidence="7">
    <location>
        <begin position="15"/>
        <end position="392"/>
    </location>
</feature>
<dbReference type="PROSITE" id="PS50850">
    <property type="entry name" value="MFS"/>
    <property type="match status" value="1"/>
</dbReference>
<dbReference type="PANTHER" id="PTHR43124">
    <property type="entry name" value="PURINE EFFLUX PUMP PBUE"/>
    <property type="match status" value="1"/>
</dbReference>
<keyword evidence="9" id="KW-1185">Reference proteome</keyword>
<dbReference type="Gene3D" id="1.20.1250.20">
    <property type="entry name" value="MFS general substrate transporter like domains"/>
    <property type="match status" value="1"/>
</dbReference>
<name>A0ABP4MGF8_9MICO</name>
<comment type="caution">
    <text evidence="8">The sequence shown here is derived from an EMBL/GenBank/DDBJ whole genome shotgun (WGS) entry which is preliminary data.</text>
</comment>
<feature type="transmembrane region" description="Helical" evidence="6">
    <location>
        <begin position="305"/>
        <end position="328"/>
    </location>
</feature>
<feature type="transmembrane region" description="Helical" evidence="6">
    <location>
        <begin position="141"/>
        <end position="163"/>
    </location>
</feature>
<evidence type="ECO:0000256" key="6">
    <source>
        <dbReference type="SAM" id="Phobius"/>
    </source>
</evidence>
<feature type="transmembrane region" description="Helical" evidence="6">
    <location>
        <begin position="12"/>
        <end position="32"/>
    </location>
</feature>
<feature type="transmembrane region" description="Helical" evidence="6">
    <location>
        <begin position="52"/>
        <end position="70"/>
    </location>
</feature>
<feature type="transmembrane region" description="Helical" evidence="6">
    <location>
        <begin position="368"/>
        <end position="388"/>
    </location>
</feature>
<evidence type="ECO:0000256" key="1">
    <source>
        <dbReference type="ARBA" id="ARBA00004651"/>
    </source>
</evidence>
<keyword evidence="5 6" id="KW-0472">Membrane</keyword>
<accession>A0ABP4MGF8</accession>
<feature type="transmembrane region" description="Helical" evidence="6">
    <location>
        <begin position="340"/>
        <end position="362"/>
    </location>
</feature>
<keyword evidence="2" id="KW-1003">Cell membrane</keyword>
<protein>
    <submittedName>
        <fullName evidence="8">MFS transporter</fullName>
    </submittedName>
</protein>
<keyword evidence="3 6" id="KW-0812">Transmembrane</keyword>
<feature type="transmembrane region" description="Helical" evidence="6">
    <location>
        <begin position="210"/>
        <end position="233"/>
    </location>
</feature>
<evidence type="ECO:0000259" key="7">
    <source>
        <dbReference type="PROSITE" id="PS50850"/>
    </source>
</evidence>
<evidence type="ECO:0000313" key="9">
    <source>
        <dbReference type="Proteomes" id="UP001501791"/>
    </source>
</evidence>
<evidence type="ECO:0000256" key="4">
    <source>
        <dbReference type="ARBA" id="ARBA00022989"/>
    </source>
</evidence>
<evidence type="ECO:0000313" key="8">
    <source>
        <dbReference type="EMBL" id="GAA1541989.1"/>
    </source>
</evidence>
<feature type="transmembrane region" description="Helical" evidence="6">
    <location>
        <begin position="253"/>
        <end position="273"/>
    </location>
</feature>
<dbReference type="Pfam" id="PF07690">
    <property type="entry name" value="MFS_1"/>
    <property type="match status" value="1"/>
</dbReference>
<comment type="subcellular location">
    <subcellularLocation>
        <location evidence="1">Cell membrane</location>
        <topology evidence="1">Multi-pass membrane protein</topology>
    </subcellularLocation>
</comment>
<dbReference type="Proteomes" id="UP001501791">
    <property type="component" value="Unassembled WGS sequence"/>
</dbReference>
<evidence type="ECO:0000256" key="5">
    <source>
        <dbReference type="ARBA" id="ARBA00023136"/>
    </source>
</evidence>